<proteinExistence type="inferred from homology"/>
<evidence type="ECO:0000256" key="2">
    <source>
        <dbReference type="ARBA" id="ARBA00009773"/>
    </source>
</evidence>
<dbReference type="InterPro" id="IPR014227">
    <property type="entry name" value="YtvI-like"/>
</dbReference>
<evidence type="ECO:0000256" key="1">
    <source>
        <dbReference type="ARBA" id="ARBA00004141"/>
    </source>
</evidence>
<keyword evidence="8" id="KW-1185">Reference proteome</keyword>
<sequence length="368" mass="41475">MKDPDTFDQKRDLILFAKKVLITVGILLATVAIPYVLMKTFPFFLPFILAYVTALFLEPAIAFMVNKWSFQRSLAVTLIYLIFVGILAVLAYFITHKIYLEILNVISYFQEHSIQTLSNQFLLTWKGYVGNTYSLLPAEVIIRINEGVSQFVNSLASLNIAANIVAYTSAFSLKIPNFFFDSLIYFISVFLFCQTLTSMHSWLFGLFRYSSKKKIIVVLSDLRRALLGFIIAHFILSAVTLLVSFIGLTLLGIKFKVSLGFIIFIFDFIPIIGISTIYFIWALLSFIQGEIFLGTGLLVLLVLAIVIRKIIEPKVLSEQLGLSALTTLICIWVGLKTLGIVGVILFPLTLILIKTLIKVGLIDYKIKF</sequence>
<dbReference type="GO" id="GO:0016020">
    <property type="term" value="C:membrane"/>
    <property type="evidence" value="ECO:0007669"/>
    <property type="project" value="UniProtKB-SubCell"/>
</dbReference>
<accession>F0SX70</accession>
<dbReference type="KEGG" id="sgy:Sgly_2653"/>
<keyword evidence="4 6" id="KW-1133">Transmembrane helix</keyword>
<feature type="transmembrane region" description="Helical" evidence="6">
    <location>
        <begin position="259"/>
        <end position="284"/>
    </location>
</feature>
<dbReference type="NCBIfam" id="TIGR02872">
    <property type="entry name" value="spore_ytvI"/>
    <property type="match status" value="1"/>
</dbReference>
<dbReference type="STRING" id="645991.Sgly_2653"/>
<feature type="transmembrane region" description="Helical" evidence="6">
    <location>
        <begin position="183"/>
        <end position="204"/>
    </location>
</feature>
<dbReference type="PANTHER" id="PTHR21716">
    <property type="entry name" value="TRANSMEMBRANE PROTEIN"/>
    <property type="match status" value="1"/>
</dbReference>
<feature type="transmembrane region" description="Helical" evidence="6">
    <location>
        <begin position="43"/>
        <end position="65"/>
    </location>
</feature>
<gene>
    <name evidence="7" type="ordered locus">Sgly_2653</name>
</gene>
<evidence type="ECO:0000313" key="8">
    <source>
        <dbReference type="Proteomes" id="UP000007488"/>
    </source>
</evidence>
<comment type="similarity">
    <text evidence="2">Belongs to the autoinducer-2 exporter (AI-2E) (TC 2.A.86) family.</text>
</comment>
<dbReference type="Proteomes" id="UP000007488">
    <property type="component" value="Chromosome"/>
</dbReference>
<dbReference type="EMBL" id="CP002547">
    <property type="protein sequence ID" value="ADY56930.1"/>
    <property type="molecule type" value="Genomic_DNA"/>
</dbReference>
<protein>
    <submittedName>
        <fullName evidence="7">Sporulation integral membrane protein YtvI</fullName>
    </submittedName>
</protein>
<feature type="transmembrane region" description="Helical" evidence="6">
    <location>
        <begin position="74"/>
        <end position="94"/>
    </location>
</feature>
<dbReference type="InterPro" id="IPR002549">
    <property type="entry name" value="AI-2E-like"/>
</dbReference>
<feature type="transmembrane region" description="Helical" evidence="6">
    <location>
        <begin position="331"/>
        <end position="357"/>
    </location>
</feature>
<comment type="subcellular location">
    <subcellularLocation>
        <location evidence="1">Membrane</location>
        <topology evidence="1">Multi-pass membrane protein</topology>
    </subcellularLocation>
</comment>
<evidence type="ECO:0000256" key="4">
    <source>
        <dbReference type="ARBA" id="ARBA00022989"/>
    </source>
</evidence>
<evidence type="ECO:0000313" key="7">
    <source>
        <dbReference type="EMBL" id="ADY56930.1"/>
    </source>
</evidence>
<dbReference type="eggNOG" id="COG0628">
    <property type="taxonomic scope" value="Bacteria"/>
</dbReference>
<dbReference type="GO" id="GO:0055085">
    <property type="term" value="P:transmembrane transport"/>
    <property type="evidence" value="ECO:0007669"/>
    <property type="project" value="TreeGrafter"/>
</dbReference>
<organism evidence="7 8">
    <name type="scientific">Syntrophobotulus glycolicus (strain DSM 8271 / FlGlyR)</name>
    <dbReference type="NCBI Taxonomy" id="645991"/>
    <lineage>
        <taxon>Bacteria</taxon>
        <taxon>Bacillati</taxon>
        <taxon>Bacillota</taxon>
        <taxon>Clostridia</taxon>
        <taxon>Eubacteriales</taxon>
        <taxon>Desulfitobacteriaceae</taxon>
        <taxon>Syntrophobotulus</taxon>
    </lineage>
</organism>
<dbReference type="HOGENOM" id="CLU_031275_4_0_9"/>
<name>F0SX70_SYNGF</name>
<evidence type="ECO:0000256" key="6">
    <source>
        <dbReference type="SAM" id="Phobius"/>
    </source>
</evidence>
<feature type="transmembrane region" description="Helical" evidence="6">
    <location>
        <begin position="291"/>
        <end position="311"/>
    </location>
</feature>
<reference evidence="8" key="2">
    <citation type="submission" date="2011-02" db="EMBL/GenBank/DDBJ databases">
        <title>The complete genome of Syntrophobotulus glycolicus DSM 8271.</title>
        <authorList>
            <person name="Lucas S."/>
            <person name="Copeland A."/>
            <person name="Lapidus A."/>
            <person name="Bruce D."/>
            <person name="Goodwin L."/>
            <person name="Pitluck S."/>
            <person name="Kyrpides N."/>
            <person name="Mavromatis K."/>
            <person name="Pagani I."/>
            <person name="Ivanova N."/>
            <person name="Mikhailova N."/>
            <person name="Chertkov O."/>
            <person name="Held B."/>
            <person name="Detter J.C."/>
            <person name="Tapia R."/>
            <person name="Han C."/>
            <person name="Land M."/>
            <person name="Hauser L."/>
            <person name="Markowitz V."/>
            <person name="Cheng J.-F."/>
            <person name="Hugenholtz P."/>
            <person name="Woyke T."/>
            <person name="Wu D."/>
            <person name="Spring S."/>
            <person name="Schroeder M."/>
            <person name="Brambilla E."/>
            <person name="Klenk H.-P."/>
            <person name="Eisen J.A."/>
        </authorList>
    </citation>
    <scope>NUCLEOTIDE SEQUENCE [LARGE SCALE GENOMIC DNA]</scope>
    <source>
        <strain evidence="8">DSM 8271 / FlGlyR</strain>
    </source>
</reference>
<keyword evidence="5 6" id="KW-0472">Membrane</keyword>
<feature type="transmembrane region" description="Helical" evidence="6">
    <location>
        <begin position="225"/>
        <end position="253"/>
    </location>
</feature>
<dbReference type="PANTHER" id="PTHR21716:SF68">
    <property type="entry name" value="TRANSPORT PROTEIN YTVI-RELATED"/>
    <property type="match status" value="1"/>
</dbReference>
<dbReference type="Pfam" id="PF01594">
    <property type="entry name" value="AI-2E_transport"/>
    <property type="match status" value="1"/>
</dbReference>
<evidence type="ECO:0000256" key="3">
    <source>
        <dbReference type="ARBA" id="ARBA00022692"/>
    </source>
</evidence>
<keyword evidence="3 6" id="KW-0812">Transmembrane</keyword>
<dbReference type="RefSeq" id="WP_013625750.1">
    <property type="nucleotide sequence ID" value="NC_015172.1"/>
</dbReference>
<reference evidence="7 8" key="1">
    <citation type="journal article" date="2011" name="Stand. Genomic Sci.">
        <title>Complete genome sequence of Syntrophobotulus glycolicus type strain (FlGlyR).</title>
        <authorList>
            <person name="Han C."/>
            <person name="Mwirichia R."/>
            <person name="Chertkov O."/>
            <person name="Held B."/>
            <person name="Lapidus A."/>
            <person name="Nolan M."/>
            <person name="Lucas S."/>
            <person name="Hammon N."/>
            <person name="Deshpande S."/>
            <person name="Cheng J.F."/>
            <person name="Tapia R."/>
            <person name="Goodwin L."/>
            <person name="Pitluck S."/>
            <person name="Huntemann M."/>
            <person name="Liolios K."/>
            <person name="Ivanova N."/>
            <person name="Pagani I."/>
            <person name="Mavromatis K."/>
            <person name="Ovchinikova G."/>
            <person name="Pati A."/>
            <person name="Chen A."/>
            <person name="Palaniappan K."/>
            <person name="Land M."/>
            <person name="Hauser L."/>
            <person name="Brambilla E.M."/>
            <person name="Rohde M."/>
            <person name="Spring S."/>
            <person name="Sikorski J."/>
            <person name="Goker M."/>
            <person name="Woyke T."/>
            <person name="Bristow J."/>
            <person name="Eisen J.A."/>
            <person name="Markowitz V."/>
            <person name="Hugenholtz P."/>
            <person name="Kyrpides N.C."/>
            <person name="Klenk H.P."/>
            <person name="Detter J.C."/>
        </authorList>
    </citation>
    <scope>NUCLEOTIDE SEQUENCE [LARGE SCALE GENOMIC DNA]</scope>
    <source>
        <strain evidence="8">DSM 8271 / FlGlyR</strain>
    </source>
</reference>
<dbReference type="AlphaFoldDB" id="F0SX70"/>
<evidence type="ECO:0000256" key="5">
    <source>
        <dbReference type="ARBA" id="ARBA00023136"/>
    </source>
</evidence>
<feature type="transmembrane region" description="Helical" evidence="6">
    <location>
        <begin position="20"/>
        <end position="37"/>
    </location>
</feature>